<reference evidence="8" key="1">
    <citation type="journal article" date="2019" name="Int. J. Syst. Evol. Microbiol.">
        <title>The Global Catalogue of Microorganisms (GCM) 10K type strain sequencing project: providing services to taxonomists for standard genome sequencing and annotation.</title>
        <authorList>
            <consortium name="The Broad Institute Genomics Platform"/>
            <consortium name="The Broad Institute Genome Sequencing Center for Infectious Disease"/>
            <person name="Wu L."/>
            <person name="Ma J."/>
        </authorList>
    </citation>
    <scope>NUCLEOTIDE SEQUENCE [LARGE SCALE GENOMIC DNA]</scope>
    <source>
        <strain evidence="8">JCM 1407</strain>
    </source>
</reference>
<dbReference type="InterPro" id="IPR002797">
    <property type="entry name" value="Polysacc_synth"/>
</dbReference>
<feature type="transmembrane region" description="Helical" evidence="6">
    <location>
        <begin position="119"/>
        <end position="139"/>
    </location>
</feature>
<feature type="transmembrane region" description="Helical" evidence="6">
    <location>
        <begin position="12"/>
        <end position="35"/>
    </location>
</feature>
<dbReference type="EMBL" id="BAAACG010000009">
    <property type="protein sequence ID" value="GAA0739941.1"/>
    <property type="molecule type" value="Genomic_DNA"/>
</dbReference>
<feature type="transmembrane region" description="Helical" evidence="6">
    <location>
        <begin position="386"/>
        <end position="407"/>
    </location>
</feature>
<keyword evidence="4 6" id="KW-1133">Transmembrane helix</keyword>
<feature type="transmembrane region" description="Helical" evidence="6">
    <location>
        <begin position="324"/>
        <end position="347"/>
    </location>
</feature>
<comment type="caution">
    <text evidence="7">The sequence shown here is derived from an EMBL/GenBank/DDBJ whole genome shotgun (WGS) entry which is preliminary data.</text>
</comment>
<keyword evidence="2" id="KW-1003">Cell membrane</keyword>
<dbReference type="Pfam" id="PF01943">
    <property type="entry name" value="Polysacc_synt"/>
    <property type="match status" value="1"/>
</dbReference>
<dbReference type="RefSeq" id="WP_343761160.1">
    <property type="nucleotide sequence ID" value="NZ_BAAACG010000009.1"/>
</dbReference>
<organism evidence="7 8">
    <name type="scientific">Clostridium oceanicum</name>
    <dbReference type="NCBI Taxonomy" id="1543"/>
    <lineage>
        <taxon>Bacteria</taxon>
        <taxon>Bacillati</taxon>
        <taxon>Bacillota</taxon>
        <taxon>Clostridia</taxon>
        <taxon>Eubacteriales</taxon>
        <taxon>Clostridiaceae</taxon>
        <taxon>Clostridium</taxon>
    </lineage>
</organism>
<feature type="transmembrane region" description="Helical" evidence="6">
    <location>
        <begin position="47"/>
        <end position="69"/>
    </location>
</feature>
<feature type="transmembrane region" description="Helical" evidence="6">
    <location>
        <begin position="160"/>
        <end position="176"/>
    </location>
</feature>
<evidence type="ECO:0000256" key="2">
    <source>
        <dbReference type="ARBA" id="ARBA00022475"/>
    </source>
</evidence>
<evidence type="ECO:0000256" key="1">
    <source>
        <dbReference type="ARBA" id="ARBA00004651"/>
    </source>
</evidence>
<dbReference type="CDD" id="cd13124">
    <property type="entry name" value="MATE_SpoVB_like"/>
    <property type="match status" value="1"/>
</dbReference>
<evidence type="ECO:0000313" key="8">
    <source>
        <dbReference type="Proteomes" id="UP001501510"/>
    </source>
</evidence>
<dbReference type="PANTHER" id="PTHR30250:SF21">
    <property type="entry name" value="LIPID II FLIPPASE MURJ"/>
    <property type="match status" value="1"/>
</dbReference>
<evidence type="ECO:0000256" key="6">
    <source>
        <dbReference type="SAM" id="Phobius"/>
    </source>
</evidence>
<name>A0ABP3UV15_9CLOT</name>
<dbReference type="PANTHER" id="PTHR30250">
    <property type="entry name" value="PST FAMILY PREDICTED COLANIC ACID TRANSPORTER"/>
    <property type="match status" value="1"/>
</dbReference>
<dbReference type="PIRSF" id="PIRSF038958">
    <property type="entry name" value="PG_synth_SpoVB"/>
    <property type="match status" value="1"/>
</dbReference>
<dbReference type="Proteomes" id="UP001501510">
    <property type="component" value="Unassembled WGS sequence"/>
</dbReference>
<evidence type="ECO:0000256" key="5">
    <source>
        <dbReference type="ARBA" id="ARBA00023136"/>
    </source>
</evidence>
<feature type="transmembrane region" description="Helical" evidence="6">
    <location>
        <begin position="235"/>
        <end position="255"/>
    </location>
</feature>
<feature type="transmembrane region" description="Helical" evidence="6">
    <location>
        <begin position="359"/>
        <end position="379"/>
    </location>
</feature>
<feature type="transmembrane region" description="Helical" evidence="6">
    <location>
        <begin position="182"/>
        <end position="205"/>
    </location>
</feature>
<feature type="transmembrane region" description="Helical" evidence="6">
    <location>
        <begin position="90"/>
        <end position="107"/>
    </location>
</feature>
<dbReference type="InterPro" id="IPR050833">
    <property type="entry name" value="Poly_Biosynth_Transport"/>
</dbReference>
<keyword evidence="3 6" id="KW-0812">Transmembrane</keyword>
<feature type="transmembrane region" description="Helical" evidence="6">
    <location>
        <begin position="413"/>
        <end position="435"/>
    </location>
</feature>
<feature type="transmembrane region" description="Helical" evidence="6">
    <location>
        <begin position="288"/>
        <end position="312"/>
    </location>
</feature>
<dbReference type="InterPro" id="IPR024923">
    <property type="entry name" value="PG_synth_SpoVB"/>
</dbReference>
<protein>
    <submittedName>
        <fullName evidence="7">Polysaccharide biosynthesis protein</fullName>
    </submittedName>
</protein>
<evidence type="ECO:0000313" key="7">
    <source>
        <dbReference type="EMBL" id="GAA0739941.1"/>
    </source>
</evidence>
<comment type="subcellular location">
    <subcellularLocation>
        <location evidence="1">Cell membrane</location>
        <topology evidence="1">Multi-pass membrane protein</topology>
    </subcellularLocation>
</comment>
<feature type="transmembrane region" description="Helical" evidence="6">
    <location>
        <begin position="481"/>
        <end position="507"/>
    </location>
</feature>
<evidence type="ECO:0000256" key="4">
    <source>
        <dbReference type="ARBA" id="ARBA00022989"/>
    </source>
</evidence>
<accession>A0ABP3UV15</accession>
<proteinExistence type="predicted"/>
<feature type="transmembrane region" description="Helical" evidence="6">
    <location>
        <begin position="447"/>
        <end position="469"/>
    </location>
</feature>
<gene>
    <name evidence="7" type="ORF">GCM10008906_19240</name>
</gene>
<keyword evidence="5 6" id="KW-0472">Membrane</keyword>
<keyword evidence="8" id="KW-1185">Reference proteome</keyword>
<evidence type="ECO:0000256" key="3">
    <source>
        <dbReference type="ARBA" id="ARBA00022692"/>
    </source>
</evidence>
<sequence>MKKQSIAKGFAILSIAGMLGKVLSLLYIPFLKHIIGPEGYGIYMATYQVYTFIFVITNAGVPVAISKLISEFTATENHKNALKAFKIARLMLLGIGTLMAIATVVFAKPLANLVKYNRAYLSVLCLAPSVLFTAVSCAYRGYFQGRGNMTPTAISQIVEQFINIVFSLIFAAFFIGKGLEQGVAGATVGTSLGALISALYLIYYYSKHGKIRPYKHKGEIKREHRYTKKQLARKIIQYGVPITLCVGMNYAGNIVDLWNTKSRLLVAGLSNSEANILYGQLGQYQQLINVPIAIVSSLAAAILPAISGAIACGNKKKAKGNINYSFRLCFLITLPSAIGLTVLSSPIYKMIHLGEGSDIMKYGAVVLILMALSQIQTTILQSIGKLYLATFYSVIGIVAKILVNYTLIAIPSINIMGAIYGSVTGFLIPIILNHLTIRNSLRVKISLIKISIKPLISSLLMGAVVFIGYKLFNSIFILTNIHYLTVVLSTVSSILLGVFAYGMALILTRGIRKKDLNQFPPKIVKIIPGFMKRMIR</sequence>